<sequence length="143" mass="16057">MVKLPTADDASLEVGASNPQKRYFKSRKRSWEGLDPNSSSTRGFLSICIKASSIEGKIDFLIMSADGHMSTQCHQEVVYQGGPQQRGGRRGGLRGREYHRQQEESPRQEACHDDNFYEDYGDNPNIGKHTMVATMVINKGIKH</sequence>
<keyword evidence="2" id="KW-1185">Reference proteome</keyword>
<proteinExistence type="predicted"/>
<dbReference type="EMBL" id="CM044703">
    <property type="protein sequence ID" value="KAI5672232.1"/>
    <property type="molecule type" value="Genomic_DNA"/>
</dbReference>
<evidence type="ECO:0000313" key="1">
    <source>
        <dbReference type="EMBL" id="KAI5672232.1"/>
    </source>
</evidence>
<evidence type="ECO:0000313" key="2">
    <source>
        <dbReference type="Proteomes" id="UP001060085"/>
    </source>
</evidence>
<name>A0ACC0BHW2_CATRO</name>
<protein>
    <submittedName>
        <fullName evidence="1">Uncharacterized protein</fullName>
    </submittedName>
</protein>
<gene>
    <name evidence="1" type="ORF">M9H77_12596</name>
</gene>
<organism evidence="1 2">
    <name type="scientific">Catharanthus roseus</name>
    <name type="common">Madagascar periwinkle</name>
    <name type="synonym">Vinca rosea</name>
    <dbReference type="NCBI Taxonomy" id="4058"/>
    <lineage>
        <taxon>Eukaryota</taxon>
        <taxon>Viridiplantae</taxon>
        <taxon>Streptophyta</taxon>
        <taxon>Embryophyta</taxon>
        <taxon>Tracheophyta</taxon>
        <taxon>Spermatophyta</taxon>
        <taxon>Magnoliopsida</taxon>
        <taxon>eudicotyledons</taxon>
        <taxon>Gunneridae</taxon>
        <taxon>Pentapetalae</taxon>
        <taxon>asterids</taxon>
        <taxon>lamiids</taxon>
        <taxon>Gentianales</taxon>
        <taxon>Apocynaceae</taxon>
        <taxon>Rauvolfioideae</taxon>
        <taxon>Vinceae</taxon>
        <taxon>Catharanthinae</taxon>
        <taxon>Catharanthus</taxon>
    </lineage>
</organism>
<reference evidence="2" key="1">
    <citation type="journal article" date="2023" name="Nat. Plants">
        <title>Single-cell RNA sequencing provides a high-resolution roadmap for understanding the multicellular compartmentation of specialized metabolism.</title>
        <authorList>
            <person name="Sun S."/>
            <person name="Shen X."/>
            <person name="Li Y."/>
            <person name="Li Y."/>
            <person name="Wang S."/>
            <person name="Li R."/>
            <person name="Zhang H."/>
            <person name="Shen G."/>
            <person name="Guo B."/>
            <person name="Wei J."/>
            <person name="Xu J."/>
            <person name="St-Pierre B."/>
            <person name="Chen S."/>
            <person name="Sun C."/>
        </authorList>
    </citation>
    <scope>NUCLEOTIDE SEQUENCE [LARGE SCALE GENOMIC DNA]</scope>
</reference>
<accession>A0ACC0BHW2</accession>
<dbReference type="Proteomes" id="UP001060085">
    <property type="component" value="Linkage Group LG03"/>
</dbReference>
<comment type="caution">
    <text evidence="1">The sequence shown here is derived from an EMBL/GenBank/DDBJ whole genome shotgun (WGS) entry which is preliminary data.</text>
</comment>